<dbReference type="RefSeq" id="WP_034431808.1">
    <property type="nucleotide sequence ID" value="NZ_CBTK010000087.1"/>
</dbReference>
<dbReference type="EMBL" id="CBTK010000087">
    <property type="protein sequence ID" value="CDH44620.1"/>
    <property type="molecule type" value="Genomic_DNA"/>
</dbReference>
<gene>
    <name evidence="1" type="ORF">BN874_1770003</name>
</gene>
<evidence type="ECO:0000313" key="2">
    <source>
        <dbReference type="Proteomes" id="UP000019184"/>
    </source>
</evidence>
<sequence>MDAIELNAIAHDGTVTVILPELYRKAWNDKLVRVLLIKEDDPQPPQKGSLLAHLRQIKISGPTDFSENIDAYLNGEKDA</sequence>
<protein>
    <submittedName>
        <fullName evidence="1">Uncharacterized protein</fullName>
    </submittedName>
</protein>
<name>A0A7U7GA16_9GAMM</name>
<reference evidence="1 2" key="1">
    <citation type="journal article" date="2014" name="ISME J.">
        <title>Candidatus Competibacter-lineage genomes retrieved from metagenomes reveal functional metabolic diversity.</title>
        <authorList>
            <person name="McIlroy S.J."/>
            <person name="Albertsen M."/>
            <person name="Andresen E.K."/>
            <person name="Saunders A.M."/>
            <person name="Kristiansen R."/>
            <person name="Stokholm-Bjerregaard M."/>
            <person name="Nielsen K.L."/>
            <person name="Nielsen P.H."/>
        </authorList>
    </citation>
    <scope>NUCLEOTIDE SEQUENCE [LARGE SCALE GENOMIC DNA]</scope>
    <source>
        <strain evidence="1 2">Run_B_J11</strain>
    </source>
</reference>
<dbReference type="OrthoDB" id="495771at2"/>
<keyword evidence="2" id="KW-1185">Reference proteome</keyword>
<proteinExistence type="predicted"/>
<comment type="caution">
    <text evidence="1">The sequence shown here is derived from an EMBL/GenBank/DDBJ whole genome shotgun (WGS) entry which is preliminary data.</text>
</comment>
<accession>A0A7U7GA16</accession>
<dbReference type="AlphaFoldDB" id="A0A7U7GA16"/>
<organism evidence="1 2">
    <name type="scientific">Candidatus Contendobacter odensis Run_B_J11</name>
    <dbReference type="NCBI Taxonomy" id="1400861"/>
    <lineage>
        <taxon>Bacteria</taxon>
        <taxon>Pseudomonadati</taxon>
        <taxon>Pseudomonadota</taxon>
        <taxon>Gammaproteobacteria</taxon>
        <taxon>Candidatus Competibacteraceae</taxon>
        <taxon>Candidatus Contendibacter</taxon>
    </lineage>
</organism>
<dbReference type="Proteomes" id="UP000019184">
    <property type="component" value="Unassembled WGS sequence"/>
</dbReference>
<evidence type="ECO:0000313" key="1">
    <source>
        <dbReference type="EMBL" id="CDH44620.1"/>
    </source>
</evidence>